<evidence type="ECO:0000313" key="16">
    <source>
        <dbReference type="EMBL" id="STY66308.1"/>
    </source>
</evidence>
<evidence type="ECO:0000256" key="8">
    <source>
        <dbReference type="ARBA" id="ARBA00023136"/>
    </source>
</evidence>
<evidence type="ECO:0000256" key="11">
    <source>
        <dbReference type="PROSITE-ProRule" id="PRU10144"/>
    </source>
</evidence>
<dbReference type="InterPro" id="IPR037066">
    <property type="entry name" value="Plug_dom_sf"/>
</dbReference>
<dbReference type="InterPro" id="IPR039426">
    <property type="entry name" value="TonB-dep_rcpt-like"/>
</dbReference>
<protein>
    <submittedName>
        <fullName evidence="16">Heme/hemopexin utilization protein C</fullName>
    </submittedName>
</protein>
<evidence type="ECO:0000256" key="12">
    <source>
        <dbReference type="RuleBase" id="RU003357"/>
    </source>
</evidence>
<evidence type="ECO:0000256" key="3">
    <source>
        <dbReference type="ARBA" id="ARBA00022448"/>
    </source>
</evidence>
<proteinExistence type="inferred from homology"/>
<organism evidence="16 17">
    <name type="scientific">Mannheimia haemolytica</name>
    <name type="common">Pasteurella haemolytica</name>
    <dbReference type="NCBI Taxonomy" id="75985"/>
    <lineage>
        <taxon>Bacteria</taxon>
        <taxon>Pseudomonadati</taxon>
        <taxon>Pseudomonadota</taxon>
        <taxon>Gammaproteobacteria</taxon>
        <taxon>Pasteurellales</taxon>
        <taxon>Pasteurellaceae</taxon>
        <taxon>Mannheimia</taxon>
    </lineage>
</organism>
<keyword evidence="6 13" id="KW-0732">Signal</keyword>
<dbReference type="InterPro" id="IPR010917">
    <property type="entry name" value="TonB_rcpt_CS"/>
</dbReference>
<gene>
    <name evidence="16" type="primary">hxuC_2</name>
    <name evidence="16" type="ORF">NCTC9380_01601</name>
</gene>
<name>A0A378NK57_MANHA</name>
<keyword evidence="8 10" id="KW-0472">Membrane</keyword>
<evidence type="ECO:0000256" key="1">
    <source>
        <dbReference type="ARBA" id="ARBA00004571"/>
    </source>
</evidence>
<evidence type="ECO:0000256" key="2">
    <source>
        <dbReference type="ARBA" id="ARBA00009810"/>
    </source>
</evidence>
<evidence type="ECO:0000256" key="9">
    <source>
        <dbReference type="ARBA" id="ARBA00023237"/>
    </source>
</evidence>
<dbReference type="InterPro" id="IPR012910">
    <property type="entry name" value="Plug_dom"/>
</dbReference>
<dbReference type="GO" id="GO:0015344">
    <property type="term" value="F:siderophore uptake transmembrane transporter activity"/>
    <property type="evidence" value="ECO:0007669"/>
    <property type="project" value="TreeGrafter"/>
</dbReference>
<dbReference type="InterPro" id="IPR000531">
    <property type="entry name" value="Beta-barrel_TonB"/>
</dbReference>
<comment type="subcellular location">
    <subcellularLocation>
        <location evidence="1 10">Cell outer membrane</location>
        <topology evidence="1 10">Multi-pass membrane protein</topology>
    </subcellularLocation>
</comment>
<feature type="domain" description="TonB-dependent receptor plug" evidence="15">
    <location>
        <begin position="45"/>
        <end position="145"/>
    </location>
</feature>
<dbReference type="Pfam" id="PF00593">
    <property type="entry name" value="TonB_dep_Rec_b-barrel"/>
    <property type="match status" value="1"/>
</dbReference>
<feature type="domain" description="TonB-dependent receptor-like beta-barrel" evidence="14">
    <location>
        <begin position="274"/>
        <end position="669"/>
    </location>
</feature>
<dbReference type="AlphaFoldDB" id="A0A378NK57"/>
<dbReference type="GO" id="GO:0044718">
    <property type="term" value="P:siderophore transmembrane transport"/>
    <property type="evidence" value="ECO:0007669"/>
    <property type="project" value="TreeGrafter"/>
</dbReference>
<sequence>MKNFKLLPVSAAVLSVLAANAFAETVATDAAVLDTVTVTDNQGLKVQTNVVTTQKKEESTQTDLRGLLKDEPAISLGGGNGTSQYLYIRGMGQNSIDVKVDNTYSDSQILYHQGRHMLDPALVGTVTVQKGAGSASAGIGQTNGAVIAKTVDALDLLKNSDKNFGAKLGTGFSTNHAHNFNATLYGKGEIFDALVSGNLVRDRDYKGGKDYVNQFGTNRVPYSALDKSSFLAKLGATLGDHRFVLSHSNERNEGERLVREEFDAAPVGTKGSRVTLDRQAPANRRMTVQRTNLEWTGKNLGFAQEATANVYQLVQGRWSENETRNGYAGGVDYATKTKIVTHGANVNFDSALHENVLLKYGVNYRHQETKPYAKFSHQLVNQEKTDTGVYLEAITAPVDKVTLTTGVRYDHFKFKAMDGKKRSEGAFNPSVGIIYEPIQHLSFSASHNYATRSPRMHDALLSHGRRGVVSIANNTKAEQARSTEIGFNYNDGTFSFDGSYFWQNIKDALGTSTGRNNHLCPELTPNTNNKECYSEIINAGTIKNRGYELNAGYHNNGFTARVGVAHSKPRFQGDRLSTNPEYASAIGRTWTASLSYRFDQPNLEVGVHHRIIEKVKAEDNYFVMNNNGIPQFGRGGPTGKDGYNVTDITLNWKPLNDDSVNVNFAVDNVANKKYNAHGQRGQLSARGREFRAGVNYTF</sequence>
<accession>A0A378NK57</accession>
<evidence type="ECO:0000256" key="5">
    <source>
        <dbReference type="ARBA" id="ARBA00022692"/>
    </source>
</evidence>
<dbReference type="PANTHER" id="PTHR30069">
    <property type="entry name" value="TONB-DEPENDENT OUTER MEMBRANE RECEPTOR"/>
    <property type="match status" value="1"/>
</dbReference>
<dbReference type="Gene3D" id="2.40.170.20">
    <property type="entry name" value="TonB-dependent receptor, beta-barrel domain"/>
    <property type="match status" value="1"/>
</dbReference>
<dbReference type="SUPFAM" id="SSF56935">
    <property type="entry name" value="Porins"/>
    <property type="match status" value="1"/>
</dbReference>
<keyword evidence="7 12" id="KW-0798">TonB box</keyword>
<dbReference type="Proteomes" id="UP000254031">
    <property type="component" value="Unassembled WGS sequence"/>
</dbReference>
<dbReference type="PROSITE" id="PS01156">
    <property type="entry name" value="TONB_DEPENDENT_REC_2"/>
    <property type="match status" value="1"/>
</dbReference>
<evidence type="ECO:0000256" key="7">
    <source>
        <dbReference type="ARBA" id="ARBA00023077"/>
    </source>
</evidence>
<dbReference type="InterPro" id="IPR036942">
    <property type="entry name" value="Beta-barrel_TonB_sf"/>
</dbReference>
<keyword evidence="5 10" id="KW-0812">Transmembrane</keyword>
<keyword evidence="4 10" id="KW-1134">Transmembrane beta strand</keyword>
<evidence type="ECO:0000259" key="14">
    <source>
        <dbReference type="Pfam" id="PF00593"/>
    </source>
</evidence>
<feature type="chain" id="PRO_5016623116" evidence="13">
    <location>
        <begin position="24"/>
        <end position="698"/>
    </location>
</feature>
<comment type="similarity">
    <text evidence="2 10 12">Belongs to the TonB-dependent receptor family.</text>
</comment>
<dbReference type="Gene3D" id="2.170.130.10">
    <property type="entry name" value="TonB-dependent receptor, plug domain"/>
    <property type="match status" value="1"/>
</dbReference>
<evidence type="ECO:0000256" key="13">
    <source>
        <dbReference type="SAM" id="SignalP"/>
    </source>
</evidence>
<evidence type="ECO:0000256" key="6">
    <source>
        <dbReference type="ARBA" id="ARBA00022729"/>
    </source>
</evidence>
<dbReference type="GO" id="GO:0009279">
    <property type="term" value="C:cell outer membrane"/>
    <property type="evidence" value="ECO:0007669"/>
    <property type="project" value="UniProtKB-SubCell"/>
</dbReference>
<dbReference type="PANTHER" id="PTHR30069:SF41">
    <property type="entry name" value="HEME_HEMOPEXIN UTILIZATION PROTEIN C"/>
    <property type="match status" value="1"/>
</dbReference>
<evidence type="ECO:0000256" key="10">
    <source>
        <dbReference type="PROSITE-ProRule" id="PRU01360"/>
    </source>
</evidence>
<reference evidence="16 17" key="1">
    <citation type="submission" date="2018-06" db="EMBL/GenBank/DDBJ databases">
        <authorList>
            <consortium name="Pathogen Informatics"/>
            <person name="Doyle S."/>
        </authorList>
    </citation>
    <scope>NUCLEOTIDE SEQUENCE [LARGE SCALE GENOMIC DNA]</scope>
    <source>
        <strain evidence="16 17">NCTC9380</strain>
    </source>
</reference>
<dbReference type="RefSeq" id="WP_006250523.1">
    <property type="nucleotide sequence ID" value="NZ_CP017484.1"/>
</dbReference>
<keyword evidence="3 10" id="KW-0813">Transport</keyword>
<dbReference type="PROSITE" id="PS52016">
    <property type="entry name" value="TONB_DEPENDENT_REC_3"/>
    <property type="match status" value="1"/>
</dbReference>
<keyword evidence="9 10" id="KW-0998">Cell outer membrane</keyword>
<dbReference type="EMBL" id="UGPL01000006">
    <property type="protein sequence ID" value="STY66308.1"/>
    <property type="molecule type" value="Genomic_DNA"/>
</dbReference>
<feature type="signal peptide" evidence="13">
    <location>
        <begin position="1"/>
        <end position="23"/>
    </location>
</feature>
<evidence type="ECO:0000313" key="17">
    <source>
        <dbReference type="Proteomes" id="UP000254031"/>
    </source>
</evidence>
<dbReference type="Pfam" id="PF07715">
    <property type="entry name" value="Plug"/>
    <property type="match status" value="1"/>
</dbReference>
<evidence type="ECO:0000259" key="15">
    <source>
        <dbReference type="Pfam" id="PF07715"/>
    </source>
</evidence>
<feature type="short sequence motif" description="TonB C-terminal box" evidence="11">
    <location>
        <begin position="681"/>
        <end position="698"/>
    </location>
</feature>
<evidence type="ECO:0000256" key="4">
    <source>
        <dbReference type="ARBA" id="ARBA00022452"/>
    </source>
</evidence>